<dbReference type="EC" id="2.7.2.7" evidence="9"/>
<dbReference type="GO" id="GO:0005737">
    <property type="term" value="C:cytoplasm"/>
    <property type="evidence" value="ECO:0007669"/>
    <property type="project" value="UniProtKB-SubCell"/>
</dbReference>
<comment type="subcellular location">
    <subcellularLocation>
        <location evidence="1 9">Cytoplasm</location>
    </subcellularLocation>
</comment>
<evidence type="ECO:0000256" key="6">
    <source>
        <dbReference type="ARBA" id="ARBA00022777"/>
    </source>
</evidence>
<dbReference type="HAMAP" id="MF_00542">
    <property type="entry name" value="Butyrate_kinase"/>
    <property type="match status" value="1"/>
</dbReference>
<dbReference type="PRINTS" id="PR00471">
    <property type="entry name" value="ACETATEKNASE"/>
</dbReference>
<dbReference type="SUPFAM" id="SSF53067">
    <property type="entry name" value="Actin-like ATPase domain"/>
    <property type="match status" value="2"/>
</dbReference>
<dbReference type="PROSITE" id="PS01075">
    <property type="entry name" value="ACETATE_KINASE_1"/>
    <property type="match status" value="1"/>
</dbReference>
<keyword evidence="5 9" id="KW-0547">Nucleotide-binding</keyword>
<proteinExistence type="inferred from homology"/>
<gene>
    <name evidence="9 11" type="primary">buk</name>
    <name evidence="11" type="ORF">HYG86_16050</name>
</gene>
<dbReference type="InterPro" id="IPR000890">
    <property type="entry name" value="Aliphatic_acid_kin_short-chain"/>
</dbReference>
<dbReference type="PANTHER" id="PTHR21060">
    <property type="entry name" value="ACETATE KINASE"/>
    <property type="match status" value="1"/>
</dbReference>
<protein>
    <recommendedName>
        <fullName evidence="9">Probable butyrate kinase</fullName>
        <shortName evidence="9">BK</shortName>
        <ecNumber evidence="9">2.7.2.7</ecNumber>
    </recommendedName>
    <alternativeName>
        <fullName evidence="9">Branched-chain carboxylic acid kinase</fullName>
    </alternativeName>
</protein>
<evidence type="ECO:0000256" key="3">
    <source>
        <dbReference type="ARBA" id="ARBA00022490"/>
    </source>
</evidence>
<evidence type="ECO:0000313" key="12">
    <source>
        <dbReference type="Proteomes" id="UP000516160"/>
    </source>
</evidence>
<keyword evidence="6 9" id="KW-0418">Kinase</keyword>
<keyword evidence="12" id="KW-1185">Reference proteome</keyword>
<keyword evidence="3 9" id="KW-0963">Cytoplasm</keyword>
<keyword evidence="4 9" id="KW-0808">Transferase</keyword>
<evidence type="ECO:0000313" key="11">
    <source>
        <dbReference type="EMBL" id="QNO16177.1"/>
    </source>
</evidence>
<dbReference type="PIRSF" id="PIRSF036458">
    <property type="entry name" value="Butyrate_kin"/>
    <property type="match status" value="1"/>
</dbReference>
<name>A0A7G9WBW5_ALKCA</name>
<dbReference type="PANTHER" id="PTHR21060:SF3">
    <property type="entry name" value="BUTYRATE KINASE 2-RELATED"/>
    <property type="match status" value="1"/>
</dbReference>
<dbReference type="InterPro" id="IPR011245">
    <property type="entry name" value="Butyrate_kin"/>
</dbReference>
<dbReference type="InterPro" id="IPR023865">
    <property type="entry name" value="Aliphatic_acid_kinase_CS"/>
</dbReference>
<dbReference type="GO" id="GO:0006083">
    <property type="term" value="P:acetate metabolic process"/>
    <property type="evidence" value="ECO:0007669"/>
    <property type="project" value="TreeGrafter"/>
</dbReference>
<comment type="catalytic activity">
    <reaction evidence="8 9">
        <text>butanoate + ATP = butanoyl phosphate + ADP</text>
        <dbReference type="Rhea" id="RHEA:13585"/>
        <dbReference type="ChEBI" id="CHEBI:17968"/>
        <dbReference type="ChEBI" id="CHEBI:30616"/>
        <dbReference type="ChEBI" id="CHEBI:58079"/>
        <dbReference type="ChEBI" id="CHEBI:456216"/>
        <dbReference type="EC" id="2.7.2.7"/>
    </reaction>
</comment>
<evidence type="ECO:0000256" key="4">
    <source>
        <dbReference type="ARBA" id="ARBA00022679"/>
    </source>
</evidence>
<comment type="similarity">
    <text evidence="2 9 10">Belongs to the acetokinase family.</text>
</comment>
<dbReference type="GO" id="GO:0008776">
    <property type="term" value="F:acetate kinase activity"/>
    <property type="evidence" value="ECO:0007669"/>
    <property type="project" value="TreeGrafter"/>
</dbReference>
<dbReference type="GO" id="GO:0005524">
    <property type="term" value="F:ATP binding"/>
    <property type="evidence" value="ECO:0007669"/>
    <property type="project" value="UniProtKB-KW"/>
</dbReference>
<dbReference type="Pfam" id="PF00871">
    <property type="entry name" value="Acetate_kinase"/>
    <property type="match status" value="1"/>
</dbReference>
<evidence type="ECO:0000256" key="9">
    <source>
        <dbReference type="HAMAP-Rule" id="MF_00542"/>
    </source>
</evidence>
<keyword evidence="7 9" id="KW-0067">ATP-binding</keyword>
<dbReference type="Proteomes" id="UP000516160">
    <property type="component" value="Chromosome"/>
</dbReference>
<dbReference type="CDD" id="cd24011">
    <property type="entry name" value="ASKHA_NBD_BK"/>
    <property type="match status" value="1"/>
</dbReference>
<dbReference type="Gene3D" id="3.30.420.40">
    <property type="match status" value="2"/>
</dbReference>
<evidence type="ECO:0000256" key="7">
    <source>
        <dbReference type="ARBA" id="ARBA00022840"/>
    </source>
</evidence>
<evidence type="ECO:0000256" key="2">
    <source>
        <dbReference type="ARBA" id="ARBA00008748"/>
    </source>
</evidence>
<dbReference type="EMBL" id="CP058559">
    <property type="protein sequence ID" value="QNO16177.1"/>
    <property type="molecule type" value="Genomic_DNA"/>
</dbReference>
<sequence length="351" mass="38296">MFKILAINPGSTSTKIAVFENKKLIMSENLNHSVDELKKYNKIVDQLEFRYNSIMGWLNENNFKSFDSIVGRGGLLKPIASGTYTVDDNMISDLRVGVQGEHASNLGGLIAKKIADIFQIDAYIVDPVAVDEIEDIARISGMPEIPRKSLLHALNVKAVAHRLAKDLGNSLEEMNLIVAHLGGGISIVPLQKGKMVDVNNANEMGPFSPERTGGLPVGDLAKMAFSGNYDLATLKKKITREGGLVGYLNTNDARDVEKLIEQGNKKAKLVYDAMAYQIAKEIGAMATVLNGHVDNIVLTGGMAYSQYLTDKIGSYVGFIAEIVKYPGEDEMIALAEGTLRVLNKEEEAKTY</sequence>
<dbReference type="GO" id="GO:0047761">
    <property type="term" value="F:butyrate kinase activity"/>
    <property type="evidence" value="ECO:0007669"/>
    <property type="project" value="UniProtKB-UniRule"/>
</dbReference>
<organism evidence="11 12">
    <name type="scientific">Alkalicella caledoniensis</name>
    <dbReference type="NCBI Taxonomy" id="2731377"/>
    <lineage>
        <taxon>Bacteria</taxon>
        <taxon>Bacillati</taxon>
        <taxon>Bacillota</taxon>
        <taxon>Clostridia</taxon>
        <taxon>Eubacteriales</taxon>
        <taxon>Proteinivoracaceae</taxon>
        <taxon>Alkalicella</taxon>
    </lineage>
</organism>
<dbReference type="NCBIfam" id="TIGR02707">
    <property type="entry name" value="butyr_kinase"/>
    <property type="match status" value="1"/>
</dbReference>
<dbReference type="InterPro" id="IPR043129">
    <property type="entry name" value="ATPase_NBD"/>
</dbReference>
<reference evidence="11 12" key="1">
    <citation type="submission" date="2020-07" db="EMBL/GenBank/DDBJ databases">
        <title>Alkalicella. sp. LB2 genome.</title>
        <authorList>
            <person name="Postec A."/>
            <person name="Quemeneur M."/>
        </authorList>
    </citation>
    <scope>NUCLEOTIDE SEQUENCE [LARGE SCALE GENOMIC DNA]</scope>
    <source>
        <strain evidence="11 12">LB2</strain>
    </source>
</reference>
<dbReference type="AlphaFoldDB" id="A0A7G9WBW5"/>
<dbReference type="RefSeq" id="WP_213166571.1">
    <property type="nucleotide sequence ID" value="NZ_CP058559.1"/>
</dbReference>
<dbReference type="NCBIfam" id="NF002834">
    <property type="entry name" value="PRK03011.1-5"/>
    <property type="match status" value="1"/>
</dbReference>
<evidence type="ECO:0000256" key="8">
    <source>
        <dbReference type="ARBA" id="ARBA00048596"/>
    </source>
</evidence>
<dbReference type="KEGG" id="acae:HYG86_16050"/>
<accession>A0A7G9WBW5</accession>
<evidence type="ECO:0000256" key="10">
    <source>
        <dbReference type="RuleBase" id="RU003835"/>
    </source>
</evidence>
<evidence type="ECO:0000256" key="1">
    <source>
        <dbReference type="ARBA" id="ARBA00004496"/>
    </source>
</evidence>
<evidence type="ECO:0000256" key="5">
    <source>
        <dbReference type="ARBA" id="ARBA00022741"/>
    </source>
</evidence>